<accession>A0A136IQS9</accession>
<proteinExistence type="predicted"/>
<evidence type="ECO:0000313" key="3">
    <source>
        <dbReference type="Proteomes" id="UP000070501"/>
    </source>
</evidence>
<keyword evidence="1" id="KW-0732">Signal</keyword>
<gene>
    <name evidence="2" type="ORF">Micbo1qcDRAFT_179155</name>
</gene>
<dbReference type="OrthoDB" id="5383526at2759"/>
<dbReference type="Proteomes" id="UP000070501">
    <property type="component" value="Unassembled WGS sequence"/>
</dbReference>
<evidence type="ECO:0000313" key="2">
    <source>
        <dbReference type="EMBL" id="KXJ87280.1"/>
    </source>
</evidence>
<feature type="chain" id="PRO_5007292966" evidence="1">
    <location>
        <begin position="20"/>
        <end position="183"/>
    </location>
</feature>
<sequence length="183" mass="19367">MYLPSTLTTISVLPVTALALDLRFFLHTRGCAGSSVACNNAPPNMCYSMNDQTNGAVVFENIPAPWTKCHVDATAVSPGVCFGGDHDQQPSGMCYRFINGRAKTGVAPAELGQAAPGEECVRVNQLVLADGAEYNLESVDTIYSEMLVKAVDVSTMALDSEFGTALMGRKRSVKQGLTADSAP</sequence>
<dbReference type="EMBL" id="KQ964263">
    <property type="protein sequence ID" value="KXJ87280.1"/>
    <property type="molecule type" value="Genomic_DNA"/>
</dbReference>
<organism evidence="2 3">
    <name type="scientific">Microdochium bolleyi</name>
    <dbReference type="NCBI Taxonomy" id="196109"/>
    <lineage>
        <taxon>Eukaryota</taxon>
        <taxon>Fungi</taxon>
        <taxon>Dikarya</taxon>
        <taxon>Ascomycota</taxon>
        <taxon>Pezizomycotina</taxon>
        <taxon>Sordariomycetes</taxon>
        <taxon>Xylariomycetidae</taxon>
        <taxon>Xylariales</taxon>
        <taxon>Microdochiaceae</taxon>
        <taxon>Microdochium</taxon>
    </lineage>
</organism>
<reference evidence="3" key="1">
    <citation type="submission" date="2016-02" db="EMBL/GenBank/DDBJ databases">
        <title>Draft genome sequence of Microdochium bolleyi, a fungal endophyte of beachgrass.</title>
        <authorList>
            <consortium name="DOE Joint Genome Institute"/>
            <person name="David A.S."/>
            <person name="May G."/>
            <person name="Haridas S."/>
            <person name="Lim J."/>
            <person name="Wang M."/>
            <person name="Labutti K."/>
            <person name="Lipzen A."/>
            <person name="Barry K."/>
            <person name="Grigoriev I.V."/>
        </authorList>
    </citation>
    <scope>NUCLEOTIDE SEQUENCE [LARGE SCALE GENOMIC DNA]</scope>
    <source>
        <strain evidence="3">J235TASD1</strain>
    </source>
</reference>
<dbReference type="AlphaFoldDB" id="A0A136IQS9"/>
<protein>
    <submittedName>
        <fullName evidence="2">Uncharacterized protein</fullName>
    </submittedName>
</protein>
<feature type="signal peptide" evidence="1">
    <location>
        <begin position="1"/>
        <end position="19"/>
    </location>
</feature>
<name>A0A136IQS9_9PEZI</name>
<dbReference type="InParanoid" id="A0A136IQS9"/>
<keyword evidence="3" id="KW-1185">Reference proteome</keyword>
<evidence type="ECO:0000256" key="1">
    <source>
        <dbReference type="SAM" id="SignalP"/>
    </source>
</evidence>